<dbReference type="GO" id="GO:0006357">
    <property type="term" value="P:regulation of transcription by RNA polymerase II"/>
    <property type="evidence" value="ECO:0007669"/>
    <property type="project" value="InterPro"/>
</dbReference>
<dbReference type="AlphaFoldDB" id="A0A8C4QSM7"/>
<protein>
    <recommendedName>
        <fullName evidence="2">H15 domain-containing protein</fullName>
    </recommendedName>
</protein>
<feature type="domain" description="H15" evidence="2">
    <location>
        <begin position="20"/>
        <end position="96"/>
    </location>
</feature>
<dbReference type="PANTHER" id="PTHR22437:SF0">
    <property type="entry name" value="FI21431P1"/>
    <property type="match status" value="1"/>
</dbReference>
<dbReference type="InterPro" id="IPR019391">
    <property type="entry name" value="Storkhead-box_WHD"/>
</dbReference>
<feature type="compositionally biased region" description="Low complexity" evidence="1">
    <location>
        <begin position="9"/>
        <end position="21"/>
    </location>
</feature>
<accession>A0A8C4QSM7</accession>
<dbReference type="InterPro" id="IPR005818">
    <property type="entry name" value="Histone_H1/H5_H15"/>
</dbReference>
<dbReference type="GO" id="GO:0005737">
    <property type="term" value="C:cytoplasm"/>
    <property type="evidence" value="ECO:0007669"/>
    <property type="project" value="TreeGrafter"/>
</dbReference>
<dbReference type="Gene3D" id="1.10.10.10">
    <property type="entry name" value="Winged helix-like DNA-binding domain superfamily/Winged helix DNA-binding domain"/>
    <property type="match status" value="1"/>
</dbReference>
<dbReference type="Proteomes" id="UP000694388">
    <property type="component" value="Unplaced"/>
</dbReference>
<reference evidence="3" key="2">
    <citation type="submission" date="2025-09" db="UniProtKB">
        <authorList>
            <consortium name="Ensembl"/>
        </authorList>
    </citation>
    <scope>IDENTIFICATION</scope>
</reference>
<keyword evidence="4" id="KW-1185">Reference proteome</keyword>
<reference evidence="3" key="1">
    <citation type="submission" date="2025-08" db="UniProtKB">
        <authorList>
            <consortium name="Ensembl"/>
        </authorList>
    </citation>
    <scope>IDENTIFICATION</scope>
</reference>
<evidence type="ECO:0000313" key="3">
    <source>
        <dbReference type="Ensembl" id="ENSEBUP00000019678.1"/>
    </source>
</evidence>
<sequence>MTSDMQKCASAPSSAPQAGPTPTLRSVLCSAVSGLSSSRSSVTSQEIQQYLEEHFPGAWLKNMAVPCSSVLSEALGLLVEEGALKRTSNGRYRLTRGSSCIKFTRTHRSSRINASSRCLSPQLPCAVSSSNDVLTTNQGPTYEKHKAIHLALGFGFGFIRESWRPRGRAKQKATFSAQFPPESWPMIDIAKQEVGSVTVPWAMEREIIRRINPKLTYENVQRHARLAETLYREGGAASDRPFHVKNIGSFGAERRKPRLCRTCTSSALPEGTDSQQGVAEWQSIQCSANVLCEQDEEKTRSLRVKNHRSKRTLSHDKPSACSYTDRSLYSECQATSHGEKKSRSLQRRWLPKLAKFELRSYAASTSTGRGNLTHYVSPESFLLQTRAKLDDERYPWYNVVNK</sequence>
<dbReference type="GO" id="GO:0006334">
    <property type="term" value="P:nucleosome assembly"/>
    <property type="evidence" value="ECO:0007669"/>
    <property type="project" value="InterPro"/>
</dbReference>
<dbReference type="InterPro" id="IPR036388">
    <property type="entry name" value="WH-like_DNA-bd_sf"/>
</dbReference>
<dbReference type="PANTHER" id="PTHR22437">
    <property type="entry name" value="WINGED HELIX DOMAIN-CONTAINING PROTEIN"/>
    <property type="match status" value="1"/>
</dbReference>
<proteinExistence type="predicted"/>
<evidence type="ECO:0000313" key="4">
    <source>
        <dbReference type="Proteomes" id="UP000694388"/>
    </source>
</evidence>
<feature type="region of interest" description="Disordered" evidence="1">
    <location>
        <begin position="1"/>
        <end position="21"/>
    </location>
</feature>
<dbReference type="Pfam" id="PF10264">
    <property type="entry name" value="WHD_Storkhead"/>
    <property type="match status" value="1"/>
</dbReference>
<dbReference type="Ensembl" id="ENSEBUT00000020254.1">
    <property type="protein sequence ID" value="ENSEBUP00000019678.1"/>
    <property type="gene ID" value="ENSEBUG00000012224.1"/>
</dbReference>
<feature type="region of interest" description="Disordered" evidence="1">
    <location>
        <begin position="297"/>
        <end position="319"/>
    </location>
</feature>
<evidence type="ECO:0000259" key="2">
    <source>
        <dbReference type="PROSITE" id="PS51504"/>
    </source>
</evidence>
<dbReference type="GO" id="GO:0000786">
    <property type="term" value="C:nucleosome"/>
    <property type="evidence" value="ECO:0007669"/>
    <property type="project" value="InterPro"/>
</dbReference>
<organism evidence="3 4">
    <name type="scientific">Eptatretus burgeri</name>
    <name type="common">Inshore hagfish</name>
    <dbReference type="NCBI Taxonomy" id="7764"/>
    <lineage>
        <taxon>Eukaryota</taxon>
        <taxon>Metazoa</taxon>
        <taxon>Chordata</taxon>
        <taxon>Craniata</taxon>
        <taxon>Vertebrata</taxon>
        <taxon>Cyclostomata</taxon>
        <taxon>Myxini</taxon>
        <taxon>Myxiniformes</taxon>
        <taxon>Myxinidae</taxon>
        <taxon>Eptatretinae</taxon>
        <taxon>Eptatretus</taxon>
    </lineage>
</organism>
<dbReference type="InterPro" id="IPR040126">
    <property type="entry name" value="STOX1/2"/>
</dbReference>
<dbReference type="PROSITE" id="PS51504">
    <property type="entry name" value="H15"/>
    <property type="match status" value="1"/>
</dbReference>
<dbReference type="GO" id="GO:0000977">
    <property type="term" value="F:RNA polymerase II transcription regulatory region sequence-specific DNA binding"/>
    <property type="evidence" value="ECO:0007669"/>
    <property type="project" value="TreeGrafter"/>
</dbReference>
<evidence type="ECO:0000256" key="1">
    <source>
        <dbReference type="SAM" id="MobiDB-lite"/>
    </source>
</evidence>
<feature type="compositionally biased region" description="Basic residues" evidence="1">
    <location>
        <begin position="301"/>
        <end position="312"/>
    </location>
</feature>
<name>A0A8C4QSM7_EPTBU</name>
<dbReference type="GO" id="GO:0005634">
    <property type="term" value="C:nucleus"/>
    <property type="evidence" value="ECO:0007669"/>
    <property type="project" value="TreeGrafter"/>
</dbReference>